<evidence type="ECO:0000313" key="2">
    <source>
        <dbReference type="EMBL" id="RZI45372.1"/>
    </source>
</evidence>
<dbReference type="OrthoDB" id="9147113at2"/>
<name>A0A4Q7DFG8_9PROT</name>
<dbReference type="AlphaFoldDB" id="A0A4Q7DFG8"/>
<gene>
    <name evidence="2" type="ORF">EQU50_07540</name>
</gene>
<dbReference type="Proteomes" id="UP000293550">
    <property type="component" value="Unassembled WGS sequence"/>
</dbReference>
<accession>A0A4Q7DFG8</accession>
<dbReference type="RefSeq" id="WP_130154512.1">
    <property type="nucleotide sequence ID" value="NZ_SCFB01000015.1"/>
</dbReference>
<keyword evidence="3" id="KW-1185">Reference proteome</keyword>
<protein>
    <submittedName>
        <fullName evidence="2">DUF3131 domain-containing protein</fullName>
    </submittedName>
</protein>
<evidence type="ECO:0000259" key="1">
    <source>
        <dbReference type="Pfam" id="PF11329"/>
    </source>
</evidence>
<proteinExistence type="predicted"/>
<reference evidence="2 3" key="1">
    <citation type="submission" date="2018-10" db="EMBL/GenBank/DDBJ databases">
        <title>An updated phylogeny of the Alphaproteobacteria reveals that the parasitic Rickettsiales and Holosporales have independent origins.</title>
        <authorList>
            <person name="Munoz-Gomez S.A."/>
            <person name="Hess S."/>
            <person name="Burger G."/>
            <person name="Lang B.F."/>
            <person name="Susko E."/>
            <person name="Slamovits C.H."/>
            <person name="Roger A.J."/>
        </authorList>
    </citation>
    <scope>NUCLEOTIDE SEQUENCE [LARGE SCALE GENOMIC DNA]</scope>
    <source>
        <strain evidence="2">HOLO01</strain>
    </source>
</reference>
<organism evidence="2 3">
    <name type="scientific">Candidatus Finniella inopinata</name>
    <dbReference type="NCBI Taxonomy" id="1696036"/>
    <lineage>
        <taxon>Bacteria</taxon>
        <taxon>Pseudomonadati</taxon>
        <taxon>Pseudomonadota</taxon>
        <taxon>Alphaproteobacteria</taxon>
        <taxon>Holosporales</taxon>
        <taxon>Candidatus Paracaedibacteraceae</taxon>
        <taxon>Candidatus Finniella</taxon>
    </lineage>
</organism>
<feature type="domain" description="DUF3131" evidence="1">
    <location>
        <begin position="59"/>
        <end position="421"/>
    </location>
</feature>
<comment type="caution">
    <text evidence="2">The sequence shown here is derived from an EMBL/GenBank/DDBJ whole genome shotgun (WGS) entry which is preliminary data.</text>
</comment>
<evidence type="ECO:0000313" key="3">
    <source>
        <dbReference type="Proteomes" id="UP000293550"/>
    </source>
</evidence>
<dbReference type="EMBL" id="SCFB01000015">
    <property type="protein sequence ID" value="RZI45372.1"/>
    <property type="molecule type" value="Genomic_DNA"/>
</dbReference>
<sequence length="433" mass="49323">MKSLFKNSNFLLIVGILLSAGLVIYLESLSLESVIHTLKKTLVIPKPRRGPLTDEEKKWAKVAWTYMEKNYVPETGMVDSVKDFPVVTLWDTASTLLGTLCAHKLGLIDQAVFQERTERLLNSIKKFSLSDEKMPHKYYNTHNLINVHVKDPWKPENTGWSALDMSRLIMALHVISIHEPQFMPLVQEILKQWDLHHLIREGQLQGSSVENDMLESSQEGRLGYEQYASRCLNLIGLDSPVSNRHEDNLEFQNIYGVEVPIDKRTSKTHKADSYTLSEPYILEGLEFGWNAFSQNLACSVYKVQEERFKKTKIYTAVTEDNVDAGPKFVYNAVVINGHPWVTLTPKGENANDYRSLSTKAAIGWFILFETPYTNDMVNHLIGQVINPEEGWFAGIYEKDQKINTALSLNTNCVILEALYVKCFGPLITSAYQK</sequence>
<dbReference type="InterPro" id="IPR021478">
    <property type="entry name" value="DUF3131"/>
</dbReference>
<dbReference type="Gene3D" id="1.50.10.140">
    <property type="match status" value="1"/>
</dbReference>
<dbReference type="Pfam" id="PF11329">
    <property type="entry name" value="DUF3131"/>
    <property type="match status" value="1"/>
</dbReference>